<evidence type="ECO:0000313" key="6">
    <source>
        <dbReference type="EMBL" id="KAF7273467.1"/>
    </source>
</evidence>
<reference evidence="6" key="1">
    <citation type="submission" date="2020-08" db="EMBL/GenBank/DDBJ databases">
        <title>Genome sequencing and assembly of the red palm weevil Rhynchophorus ferrugineus.</title>
        <authorList>
            <person name="Dias G.B."/>
            <person name="Bergman C.M."/>
            <person name="Manee M."/>
        </authorList>
    </citation>
    <scope>NUCLEOTIDE SEQUENCE</scope>
    <source>
        <strain evidence="6">AA-2017</strain>
        <tissue evidence="6">Whole larva</tissue>
    </source>
</reference>
<evidence type="ECO:0000313" key="7">
    <source>
        <dbReference type="Proteomes" id="UP000625711"/>
    </source>
</evidence>
<evidence type="ECO:0000256" key="4">
    <source>
        <dbReference type="SAM" id="MobiDB-lite"/>
    </source>
</evidence>
<evidence type="ECO:0000259" key="5">
    <source>
        <dbReference type="Pfam" id="PF21050"/>
    </source>
</evidence>
<dbReference type="AlphaFoldDB" id="A0A834I2P4"/>
<comment type="subcellular location">
    <subcellularLocation>
        <location evidence="1">Cytoplasm</location>
        <location evidence="1">Cytoskeleton</location>
        <location evidence="1">Cilium basal body</location>
    </subcellularLocation>
</comment>
<accession>A0A834I2P4</accession>
<organism evidence="6 7">
    <name type="scientific">Rhynchophorus ferrugineus</name>
    <name type="common">Red palm weevil</name>
    <name type="synonym">Curculio ferrugineus</name>
    <dbReference type="NCBI Taxonomy" id="354439"/>
    <lineage>
        <taxon>Eukaryota</taxon>
        <taxon>Metazoa</taxon>
        <taxon>Ecdysozoa</taxon>
        <taxon>Arthropoda</taxon>
        <taxon>Hexapoda</taxon>
        <taxon>Insecta</taxon>
        <taxon>Pterygota</taxon>
        <taxon>Neoptera</taxon>
        <taxon>Endopterygota</taxon>
        <taxon>Coleoptera</taxon>
        <taxon>Polyphaga</taxon>
        <taxon>Cucujiformia</taxon>
        <taxon>Curculionidae</taxon>
        <taxon>Dryophthorinae</taxon>
        <taxon>Rhynchophorus</taxon>
    </lineage>
</organism>
<gene>
    <name evidence="6" type="ORF">GWI33_013830</name>
</gene>
<dbReference type="InterPro" id="IPR016024">
    <property type="entry name" value="ARM-type_fold"/>
</dbReference>
<dbReference type="GO" id="GO:0036064">
    <property type="term" value="C:ciliary basal body"/>
    <property type="evidence" value="ECO:0007669"/>
    <property type="project" value="InterPro"/>
</dbReference>
<feature type="domain" description="LisH" evidence="5">
    <location>
        <begin position="483"/>
        <end position="601"/>
    </location>
</feature>
<keyword evidence="7" id="KW-1185">Reference proteome</keyword>
<evidence type="ECO:0000256" key="3">
    <source>
        <dbReference type="ARBA" id="ARBA00023273"/>
    </source>
</evidence>
<feature type="compositionally biased region" description="Basic and acidic residues" evidence="4">
    <location>
        <begin position="218"/>
        <end position="237"/>
    </location>
</feature>
<dbReference type="InterPro" id="IPR011989">
    <property type="entry name" value="ARM-like"/>
</dbReference>
<dbReference type="Proteomes" id="UP000625711">
    <property type="component" value="Unassembled WGS sequence"/>
</dbReference>
<keyword evidence="2" id="KW-0970">Cilium biogenesis/degradation</keyword>
<dbReference type="GO" id="GO:0005813">
    <property type="term" value="C:centrosome"/>
    <property type="evidence" value="ECO:0007669"/>
    <property type="project" value="UniProtKB-SubCell"/>
</dbReference>
<protein>
    <recommendedName>
        <fullName evidence="5">LisH domain-containing protein</fullName>
    </recommendedName>
</protein>
<evidence type="ECO:0000256" key="1">
    <source>
        <dbReference type="ARBA" id="ARBA00004120"/>
    </source>
</evidence>
<evidence type="ECO:0000256" key="2">
    <source>
        <dbReference type="ARBA" id="ARBA00022794"/>
    </source>
</evidence>
<dbReference type="GO" id="GO:0005814">
    <property type="term" value="C:centriole"/>
    <property type="evidence" value="ECO:0007669"/>
    <property type="project" value="TreeGrafter"/>
</dbReference>
<comment type="caution">
    <text evidence="6">The sequence shown here is derived from an EMBL/GenBank/DDBJ whole genome shotgun (WGS) entry which is preliminary data.</text>
</comment>
<dbReference type="Gene3D" id="1.25.10.10">
    <property type="entry name" value="Leucine-rich Repeat Variant"/>
    <property type="match status" value="1"/>
</dbReference>
<dbReference type="SUPFAM" id="SSF48371">
    <property type="entry name" value="ARM repeat"/>
    <property type="match status" value="1"/>
</dbReference>
<dbReference type="Pfam" id="PF21050">
    <property type="entry name" value="ARMC9_ARM"/>
    <property type="match status" value="1"/>
</dbReference>
<feature type="region of interest" description="Disordered" evidence="4">
    <location>
        <begin position="210"/>
        <end position="248"/>
    </location>
</feature>
<dbReference type="GO" id="GO:0097542">
    <property type="term" value="C:ciliary tip"/>
    <property type="evidence" value="ECO:0007669"/>
    <property type="project" value="TreeGrafter"/>
</dbReference>
<proteinExistence type="predicted"/>
<dbReference type="OrthoDB" id="538223at2759"/>
<dbReference type="PANTHER" id="PTHR14881:SF4">
    <property type="entry name" value="LISH DOMAIN-CONTAINING PROTEIN ARMC9"/>
    <property type="match status" value="1"/>
</dbReference>
<dbReference type="EMBL" id="JAACXV010013410">
    <property type="protein sequence ID" value="KAF7273467.1"/>
    <property type="molecule type" value="Genomic_DNA"/>
</dbReference>
<dbReference type="GO" id="GO:0060271">
    <property type="term" value="P:cilium assembly"/>
    <property type="evidence" value="ECO:0007669"/>
    <property type="project" value="InterPro"/>
</dbReference>
<name>A0A834I2P4_RHYFE</name>
<dbReference type="InterPro" id="IPR040369">
    <property type="entry name" value="ARMC9"/>
</dbReference>
<dbReference type="PANTHER" id="PTHR14881">
    <property type="entry name" value="LISH DOMAIN-CONTAINING PROTEIN ARMC9"/>
    <property type="match status" value="1"/>
</dbReference>
<dbReference type="InterPro" id="IPR048959">
    <property type="entry name" value="ARMC9_ARM_dom"/>
</dbReference>
<sequence length="791" mass="91141">METGDINSYALGAFKTIYLFMLMNNFRKTAEAFKDESSLSALMLDKLRSKSLLLKKCKCSKNKCNQTDNKESADHNRHVLDGSVEGGPLQYKTDDTIVFYICDHFTQNEDKAVGRDEPEEQGKLHRNVGAGEPKGEILKLRSKFNQLQQEHQKLIAVTSELTTALQMNIVGQTRNINLTLEQCKSIYPSLFPPSTPTNFTEKEVEHHQAVGTVIEEPLSDRHERKLEEWTNTEDKPKSSSPRPVDQLNLQHLNSPAPLRTPLTPDTVRQILETVFTRIFESAGFEDREMSKPGSGFTPQQMEKIVDEVLENIVKSPNTYGAGEGKISRPISAKEYVEDRRNMFNIDYRKIKRDLIDGDKERKIRILQALRWRITKTDNNIRDKMMSAYIQNDILDLFSKISIPERMLMGYSDNCVQESICRLINTLASLRQGRDYLNMDERLLKKVLIKKIKDIRNMSSAVIRNMLVGSMQKLSIRKQCRMRMVSEGLFEILIDYLDEFYDKLSRYCLEYCSALLMNICLVDEAKIIATKMSSKVIQLLKKFILGENECCLPYINGMMFSLLEKDDIVEEAKKQDLDKVLVRFSRSTTNENIRKQVDFIMQSRLFGKSEPINDNDDENQDEVDLLEIELDQDDFITQLPSGEKLLEEYQVEVNNNTDKNQYVCFTTQKTDCAPDSAQSFSEENKAYYQKPSAETGIFQEKRPRRLTTFSQVPHNVSRTKKINFKIGKYPSAPLCYMENCQKYKEENGICSCTKSMLKHKTGGKRRNCKVCGEKKCECAFESRPKICRTPPL</sequence>
<keyword evidence="3" id="KW-0966">Cell projection</keyword>